<evidence type="ECO:0000256" key="5">
    <source>
        <dbReference type="ARBA" id="ARBA00023288"/>
    </source>
</evidence>
<keyword evidence="2" id="KW-0732">Signal</keyword>
<keyword evidence="4" id="KW-0564">Palmitate</keyword>
<evidence type="ECO:0000256" key="1">
    <source>
        <dbReference type="ARBA" id="ARBA00004459"/>
    </source>
</evidence>
<comment type="subcellular location">
    <subcellularLocation>
        <location evidence="1">Cell outer membrane</location>
        <topology evidence="1">Lipid-anchor</topology>
    </subcellularLocation>
</comment>
<reference evidence="6" key="1">
    <citation type="submission" date="2016-08" db="EMBL/GenBank/DDBJ databases">
        <authorList>
            <person name="Seilhamer J.J."/>
        </authorList>
    </citation>
    <scope>NUCLEOTIDE SEQUENCE</scope>
    <source>
        <strain evidence="6">86-1</strain>
    </source>
</reference>
<dbReference type="InterPro" id="IPR008874">
    <property type="entry name" value="TraT_complement-R"/>
</dbReference>
<organism evidence="6">
    <name type="scientific">uncultured Desulfovibrio sp</name>
    <dbReference type="NCBI Taxonomy" id="167968"/>
    <lineage>
        <taxon>Bacteria</taxon>
        <taxon>Pseudomonadati</taxon>
        <taxon>Thermodesulfobacteriota</taxon>
        <taxon>Desulfovibrionia</taxon>
        <taxon>Desulfovibrionales</taxon>
        <taxon>Desulfovibrionaceae</taxon>
        <taxon>Desulfovibrio</taxon>
        <taxon>environmental samples</taxon>
    </lineage>
</organism>
<accession>A0A212L6P4</accession>
<name>A0A212L6P4_9BACT</name>
<protein>
    <recommendedName>
        <fullName evidence="7">Lipoprotein</fullName>
    </recommendedName>
</protein>
<evidence type="ECO:0008006" key="7">
    <source>
        <dbReference type="Google" id="ProtNLM"/>
    </source>
</evidence>
<keyword evidence="5" id="KW-0449">Lipoprotein</keyword>
<sequence>MFGDMHGEGPTLSPSIPAAFVAARIEVFFMTLKKMSFIALLLCVSLVPLAACVRQAADPDKLEVLRSGKLEEALDDDTIADTVYVNVRDNTDRVFGLRAQAESWLQRSGFTIVGNPSEAGNIVQITVLSAGNTDPAHLRQTVAAGYDTPSTLKGTGATTVMADVLLVQRRVPSAQRESKAKLKNISSRNALSNSQMRIALLLPGQIRMDAGAPTLFTETLAREIGTAIHATSKAAGAAKPQQ</sequence>
<proteinExistence type="predicted"/>
<keyword evidence="3" id="KW-0472">Membrane</keyword>
<evidence type="ECO:0000256" key="3">
    <source>
        <dbReference type="ARBA" id="ARBA00023136"/>
    </source>
</evidence>
<evidence type="ECO:0000256" key="2">
    <source>
        <dbReference type="ARBA" id="ARBA00022729"/>
    </source>
</evidence>
<evidence type="ECO:0000313" key="6">
    <source>
        <dbReference type="EMBL" id="SCM73252.1"/>
    </source>
</evidence>
<dbReference type="Pfam" id="PF05818">
    <property type="entry name" value="TraT"/>
    <property type="match status" value="1"/>
</dbReference>
<dbReference type="EMBL" id="FMJC01000002">
    <property type="protein sequence ID" value="SCM73252.1"/>
    <property type="molecule type" value="Genomic_DNA"/>
</dbReference>
<gene>
    <name evidence="6" type="ORF">KL86DES1_21178</name>
</gene>
<dbReference type="AlphaFoldDB" id="A0A212L6P4"/>
<dbReference type="GO" id="GO:0009279">
    <property type="term" value="C:cell outer membrane"/>
    <property type="evidence" value="ECO:0007669"/>
    <property type="project" value="UniProtKB-SubCell"/>
</dbReference>
<evidence type="ECO:0000256" key="4">
    <source>
        <dbReference type="ARBA" id="ARBA00023139"/>
    </source>
</evidence>